<protein>
    <submittedName>
        <fullName evidence="1">Uncharacterized protein</fullName>
    </submittedName>
</protein>
<proteinExistence type="predicted"/>
<gene>
    <name evidence="1" type="ORF">ERX40_05375</name>
</gene>
<dbReference type="Gene3D" id="3.10.450.50">
    <property type="match status" value="1"/>
</dbReference>
<dbReference type="AlphaFoldDB" id="A0A9Q8CKI5"/>
<organism evidence="1 2">
    <name type="scientific">Macrococcus carouselicus</name>
    <dbReference type="NCBI Taxonomy" id="69969"/>
    <lineage>
        <taxon>Bacteria</taxon>
        <taxon>Bacillati</taxon>
        <taxon>Bacillota</taxon>
        <taxon>Bacilli</taxon>
        <taxon>Bacillales</taxon>
        <taxon>Staphylococcaceae</taxon>
        <taxon>Macrococcus</taxon>
    </lineage>
</organism>
<evidence type="ECO:0000313" key="2">
    <source>
        <dbReference type="Proteomes" id="UP000295280"/>
    </source>
</evidence>
<reference evidence="1 2" key="1">
    <citation type="submission" date="2019-01" db="EMBL/GenBank/DDBJ databases">
        <title>Draft genome sequences of the type strains of six Macrococcus species.</title>
        <authorList>
            <person name="Mazhar S."/>
            <person name="Altermann E."/>
            <person name="Hill C."/>
            <person name="Mcauliffe O."/>
        </authorList>
    </citation>
    <scope>NUCLEOTIDE SEQUENCE [LARGE SCALE GENOMIC DNA]</scope>
    <source>
        <strain evidence="1 2">ATCC 51828</strain>
    </source>
</reference>
<sequence>MRSTDRDEYHYNDRGTDMPYFEFLIAFKKKDMKMIDEILDTELHSSIVSVEGGRRNLDRAAVLDLIENKINITDHWDFDIVYKTNVRDRIIAFIEVHREKDGKGGKREKVVWFMTFYKRGDGYKLVRLYAEELI</sequence>
<accession>A0A9Q8CKI5</accession>
<dbReference type="Proteomes" id="UP000295280">
    <property type="component" value="Unassembled WGS sequence"/>
</dbReference>
<evidence type="ECO:0000313" key="1">
    <source>
        <dbReference type="EMBL" id="TDM04604.1"/>
    </source>
</evidence>
<name>A0A9Q8CKI5_9STAP</name>
<dbReference type="EMBL" id="SCWD01000001">
    <property type="protein sequence ID" value="TDM04604.1"/>
    <property type="molecule type" value="Genomic_DNA"/>
</dbReference>
<keyword evidence="2" id="KW-1185">Reference proteome</keyword>
<comment type="caution">
    <text evidence="1">The sequence shown here is derived from an EMBL/GenBank/DDBJ whole genome shotgun (WGS) entry which is preliminary data.</text>
</comment>
<dbReference type="RefSeq" id="WP_165980667.1">
    <property type="nucleotide sequence ID" value="NZ_SCWD01000001.1"/>
</dbReference>